<dbReference type="SUPFAM" id="SSF56784">
    <property type="entry name" value="HAD-like"/>
    <property type="match status" value="1"/>
</dbReference>
<keyword evidence="1" id="KW-0378">Hydrolase</keyword>
<dbReference type="GO" id="GO:0016787">
    <property type="term" value="F:hydrolase activity"/>
    <property type="evidence" value="ECO:0007669"/>
    <property type="project" value="UniProtKB-KW"/>
</dbReference>
<dbReference type="PANTHER" id="PTHR43434">
    <property type="entry name" value="PHOSPHOGLYCOLATE PHOSPHATASE"/>
    <property type="match status" value="1"/>
</dbReference>
<reference evidence="2" key="1">
    <citation type="submission" date="2018-08" db="EMBL/GenBank/DDBJ databases">
        <authorList>
            <person name="Grouzdev D.S."/>
            <person name="Krutkina M.S."/>
        </authorList>
    </citation>
    <scope>NUCLEOTIDE SEQUENCE [LARGE SCALE GENOMIC DNA]</scope>
    <source>
        <strain evidence="2">4-11</strain>
    </source>
</reference>
<dbReference type="GO" id="GO:0005829">
    <property type="term" value="C:cytosol"/>
    <property type="evidence" value="ECO:0007669"/>
    <property type="project" value="TreeGrafter"/>
</dbReference>
<dbReference type="EMBL" id="QUWK01000004">
    <property type="protein sequence ID" value="RFU95277.1"/>
    <property type="molecule type" value="Genomic_DNA"/>
</dbReference>
<keyword evidence="2" id="KW-1185">Reference proteome</keyword>
<sequence>MNFKLAIFDLDGTLMNTSPGIFASANAAMEKLGFPPEHDVNQLSKFIGPPITQCFVEVYNLEPSLIDEAISLYRVEYDTHGRFNAHPYPGIPQLLSTLKNRGYLLAVGTLKYEKLAKQMLEHFNLDGYFDSIRGADLDSTLSKADIVNKVLKDLAVEAKDAVLIGDTYHDQKGAMDANVPFIAVDWGFGFPKGHPKDETTFAVVRSPEELLTML</sequence>
<protein>
    <submittedName>
        <fullName evidence="1">HAD family hydrolase</fullName>
    </submittedName>
</protein>
<evidence type="ECO:0000313" key="2">
    <source>
        <dbReference type="Proteomes" id="UP000264002"/>
    </source>
</evidence>
<dbReference type="Proteomes" id="UP000264002">
    <property type="component" value="Unassembled WGS sequence"/>
</dbReference>
<reference evidence="1 2" key="2">
    <citation type="submission" date="2018-09" db="EMBL/GenBank/DDBJ databases">
        <title>Genome of Sphaerochaeta halotolerans strain 4-11.</title>
        <authorList>
            <person name="Nazina T.N."/>
            <person name="Sokolova D.S."/>
        </authorList>
    </citation>
    <scope>NUCLEOTIDE SEQUENCE [LARGE SCALE GENOMIC DNA]</scope>
    <source>
        <strain evidence="1 2">4-11</strain>
    </source>
</reference>
<dbReference type="InterPro" id="IPR023214">
    <property type="entry name" value="HAD_sf"/>
</dbReference>
<dbReference type="RefSeq" id="WP_117329687.1">
    <property type="nucleotide sequence ID" value="NZ_QUWK01000004.1"/>
</dbReference>
<dbReference type="InterPro" id="IPR050155">
    <property type="entry name" value="HAD-like_hydrolase_sf"/>
</dbReference>
<proteinExistence type="predicted"/>
<dbReference type="AlphaFoldDB" id="A0A372MHL2"/>
<dbReference type="SFLD" id="SFLDG01129">
    <property type="entry name" value="C1.5:_HAD__Beta-PGM__Phosphata"/>
    <property type="match status" value="1"/>
</dbReference>
<dbReference type="InterPro" id="IPR023198">
    <property type="entry name" value="PGP-like_dom2"/>
</dbReference>
<comment type="caution">
    <text evidence="1">The sequence shown here is derived from an EMBL/GenBank/DDBJ whole genome shotgun (WGS) entry which is preliminary data.</text>
</comment>
<dbReference type="SFLD" id="SFLDS00003">
    <property type="entry name" value="Haloacid_Dehalogenase"/>
    <property type="match status" value="1"/>
</dbReference>
<dbReference type="InterPro" id="IPR036412">
    <property type="entry name" value="HAD-like_sf"/>
</dbReference>
<dbReference type="PANTHER" id="PTHR43434:SF20">
    <property type="entry name" value="5'-NUCLEOTIDASE"/>
    <property type="match status" value="1"/>
</dbReference>
<dbReference type="InterPro" id="IPR041492">
    <property type="entry name" value="HAD_2"/>
</dbReference>
<dbReference type="Gene3D" id="3.40.50.1000">
    <property type="entry name" value="HAD superfamily/HAD-like"/>
    <property type="match status" value="1"/>
</dbReference>
<dbReference type="GO" id="GO:0004713">
    <property type="term" value="F:protein tyrosine kinase activity"/>
    <property type="evidence" value="ECO:0007669"/>
    <property type="project" value="TreeGrafter"/>
</dbReference>
<organism evidence="1 2">
    <name type="scientific">Sphaerochaeta halotolerans</name>
    <dbReference type="NCBI Taxonomy" id="2293840"/>
    <lineage>
        <taxon>Bacteria</taxon>
        <taxon>Pseudomonadati</taxon>
        <taxon>Spirochaetota</taxon>
        <taxon>Spirochaetia</taxon>
        <taxon>Spirochaetales</taxon>
        <taxon>Sphaerochaetaceae</taxon>
        <taxon>Sphaerochaeta</taxon>
    </lineage>
</organism>
<accession>A0A372MHL2</accession>
<name>A0A372MHL2_9SPIR</name>
<gene>
    <name evidence="1" type="ORF">DYP60_04460</name>
</gene>
<dbReference type="Gene3D" id="1.10.150.240">
    <property type="entry name" value="Putative phosphatase, domain 2"/>
    <property type="match status" value="1"/>
</dbReference>
<dbReference type="Pfam" id="PF13419">
    <property type="entry name" value="HAD_2"/>
    <property type="match status" value="1"/>
</dbReference>
<evidence type="ECO:0000313" key="1">
    <source>
        <dbReference type="EMBL" id="RFU95277.1"/>
    </source>
</evidence>